<dbReference type="RefSeq" id="WP_187013267.1">
    <property type="nucleotide sequence ID" value="NZ_JACOQI010000001.1"/>
</dbReference>
<sequence length="242" mass="26226">MELKILHFYPDLMSLYGSYANVSILKRTLEEMGNTVTVERVELGGDADLTHADFVYMGAGTERAQKAALLYFSKLGDAVKAAADAGVTMLFAGNSMELLGKTITDDAGKVYEGLGLADFTAVQNKKRFVEDVYGHTDLYEDAVVGFVNRCSVITGVETPLLASMDMGHGNEGPCGPEGYHKGSVFASQLTGPILVKNPALLKVMVQAIYRHRGETCPEIPVDQYMAEGWAITAEQLKARCTK</sequence>
<dbReference type="Pfam" id="PF07685">
    <property type="entry name" value="GATase_3"/>
    <property type="match status" value="1"/>
</dbReference>
<evidence type="ECO:0000256" key="1">
    <source>
        <dbReference type="ARBA" id="ARBA00022962"/>
    </source>
</evidence>
<evidence type="ECO:0000259" key="2">
    <source>
        <dbReference type="Pfam" id="PF07685"/>
    </source>
</evidence>
<proteinExistence type="predicted"/>
<keyword evidence="1" id="KW-0315">Glutamine amidotransferase</keyword>
<dbReference type="SUPFAM" id="SSF52317">
    <property type="entry name" value="Class I glutamine amidotransferase-like"/>
    <property type="match status" value="1"/>
</dbReference>
<accession>A0A923S6A5</accession>
<dbReference type="InterPro" id="IPR011698">
    <property type="entry name" value="GATase_3"/>
</dbReference>
<feature type="domain" description="CobB/CobQ-like glutamine amidotransferase" evidence="2">
    <location>
        <begin position="4"/>
        <end position="194"/>
    </location>
</feature>
<dbReference type="Proteomes" id="UP000620327">
    <property type="component" value="Unassembled WGS sequence"/>
</dbReference>
<dbReference type="InterPro" id="IPR029062">
    <property type="entry name" value="Class_I_gatase-like"/>
</dbReference>
<keyword evidence="4" id="KW-1185">Reference proteome</keyword>
<evidence type="ECO:0000313" key="4">
    <source>
        <dbReference type="Proteomes" id="UP000620327"/>
    </source>
</evidence>
<name>A0A923S6A5_9FIRM</name>
<comment type="caution">
    <text evidence="3">The sequence shown here is derived from an EMBL/GenBank/DDBJ whole genome shotgun (WGS) entry which is preliminary data.</text>
</comment>
<dbReference type="AlphaFoldDB" id="A0A923S6A5"/>
<organism evidence="3 4">
    <name type="scientific">Dysosmobacter segnis</name>
    <dbReference type="NCBI Taxonomy" id="2763042"/>
    <lineage>
        <taxon>Bacteria</taxon>
        <taxon>Bacillati</taxon>
        <taxon>Bacillota</taxon>
        <taxon>Clostridia</taxon>
        <taxon>Eubacteriales</taxon>
        <taxon>Oscillospiraceae</taxon>
        <taxon>Dysosmobacter</taxon>
    </lineage>
</organism>
<evidence type="ECO:0000313" key="3">
    <source>
        <dbReference type="EMBL" id="MBC5768863.1"/>
    </source>
</evidence>
<dbReference type="GO" id="GO:0003824">
    <property type="term" value="F:catalytic activity"/>
    <property type="evidence" value="ECO:0007669"/>
    <property type="project" value="InterPro"/>
</dbReference>
<protein>
    <recommendedName>
        <fullName evidence="2">CobB/CobQ-like glutamine amidotransferase domain-containing protein</fullName>
    </recommendedName>
</protein>
<dbReference type="EMBL" id="JACOQI010000001">
    <property type="protein sequence ID" value="MBC5768863.1"/>
    <property type="molecule type" value="Genomic_DNA"/>
</dbReference>
<gene>
    <name evidence="3" type="ORF">H8Z83_00675</name>
</gene>
<reference evidence="3" key="1">
    <citation type="submission" date="2020-08" db="EMBL/GenBank/DDBJ databases">
        <title>Genome public.</title>
        <authorList>
            <person name="Liu C."/>
            <person name="Sun Q."/>
        </authorList>
    </citation>
    <scope>NUCLEOTIDE SEQUENCE</scope>
    <source>
        <strain evidence="3">BX15</strain>
    </source>
</reference>